<name>A0A5T0DCC2_CAMJU</name>
<sequence>MFHIVFNSDENYIKYSAVLMTSIVKNTNVKLGFKDYFNKANISEDLKIYKFIKPFYRNKDEKYIFHIIINQISDQTRSKLIDLQNNLNQHY</sequence>
<protein>
    <submittedName>
        <fullName evidence="1">Glycosyltransferase family 8 protein</fullName>
    </submittedName>
</protein>
<organism evidence="1">
    <name type="scientific">Campylobacter jejuni</name>
    <dbReference type="NCBI Taxonomy" id="197"/>
    <lineage>
        <taxon>Bacteria</taxon>
        <taxon>Pseudomonadati</taxon>
        <taxon>Campylobacterota</taxon>
        <taxon>Epsilonproteobacteria</taxon>
        <taxon>Campylobacterales</taxon>
        <taxon>Campylobacteraceae</taxon>
        <taxon>Campylobacter</taxon>
    </lineage>
</organism>
<dbReference type="EMBL" id="AACAIX010000164">
    <property type="protein sequence ID" value="EAJ7443864.1"/>
    <property type="molecule type" value="Genomic_DNA"/>
</dbReference>
<dbReference type="GO" id="GO:0016740">
    <property type="term" value="F:transferase activity"/>
    <property type="evidence" value="ECO:0007669"/>
    <property type="project" value="UniProtKB-KW"/>
</dbReference>
<comment type="caution">
    <text evidence="1">The sequence shown here is derived from an EMBL/GenBank/DDBJ whole genome shotgun (WGS) entry which is preliminary data.</text>
</comment>
<accession>A0A5T0DCC2</accession>
<evidence type="ECO:0000313" key="1">
    <source>
        <dbReference type="EMBL" id="EAJ7443864.1"/>
    </source>
</evidence>
<gene>
    <name evidence="1" type="ORF">A2E15_08335</name>
</gene>
<proteinExistence type="predicted"/>
<dbReference type="AlphaFoldDB" id="A0A5T0DCC2"/>
<reference evidence="1" key="1">
    <citation type="submission" date="2018-05" db="EMBL/GenBank/DDBJ databases">
        <authorList>
            <consortium name="NARMS: The National Antimicrobial Resistance Monitoring System"/>
        </authorList>
    </citation>
    <scope>NUCLEOTIDE SEQUENCE</scope>
    <source>
        <strain evidence="1">FSIS1504332</strain>
    </source>
</reference>
<feature type="non-terminal residue" evidence="1">
    <location>
        <position position="91"/>
    </location>
</feature>
<keyword evidence="1" id="KW-0808">Transferase</keyword>